<organism evidence="2 3">
    <name type="scientific">Mucilaginibacter ginsenosidivorans</name>
    <dbReference type="NCBI Taxonomy" id="398053"/>
    <lineage>
        <taxon>Bacteria</taxon>
        <taxon>Pseudomonadati</taxon>
        <taxon>Bacteroidota</taxon>
        <taxon>Sphingobacteriia</taxon>
        <taxon>Sphingobacteriales</taxon>
        <taxon>Sphingobacteriaceae</taxon>
        <taxon>Mucilaginibacter</taxon>
    </lineage>
</organism>
<evidence type="ECO:0000256" key="1">
    <source>
        <dbReference type="SAM" id="SignalP"/>
    </source>
</evidence>
<evidence type="ECO:0008006" key="4">
    <source>
        <dbReference type="Google" id="ProtNLM"/>
    </source>
</evidence>
<evidence type="ECO:0000313" key="3">
    <source>
        <dbReference type="Proteomes" id="UP000321479"/>
    </source>
</evidence>
<dbReference type="OrthoDB" id="751045at2"/>
<dbReference type="RefSeq" id="WP_147031015.1">
    <property type="nucleotide sequence ID" value="NZ_CP042436.1"/>
</dbReference>
<gene>
    <name evidence="2" type="ORF">FRZ54_07505</name>
</gene>
<keyword evidence="3" id="KW-1185">Reference proteome</keyword>
<name>A0A5B8UU72_9SPHI</name>
<accession>A0A5B8UU72</accession>
<protein>
    <recommendedName>
        <fullName evidence="4">DUF4397 domain-containing protein</fullName>
    </recommendedName>
</protein>
<dbReference type="KEGG" id="mgin:FRZ54_07505"/>
<proteinExistence type="predicted"/>
<evidence type="ECO:0000313" key="2">
    <source>
        <dbReference type="EMBL" id="QEC62438.1"/>
    </source>
</evidence>
<keyword evidence="1" id="KW-0732">Signal</keyword>
<feature type="chain" id="PRO_5023098424" description="DUF4397 domain-containing protein" evidence="1">
    <location>
        <begin position="22"/>
        <end position="243"/>
    </location>
</feature>
<dbReference type="Proteomes" id="UP000321479">
    <property type="component" value="Chromosome"/>
</dbReference>
<dbReference type="PROSITE" id="PS51257">
    <property type="entry name" value="PROKAR_LIPOPROTEIN"/>
    <property type="match status" value="1"/>
</dbReference>
<sequence length="243" mass="26310">MKNRLIRHIPLLLLMAALACKKDNTAPTATSALTIVNSVVGSAGLVTNFDSRTTLKYYSTAQQIGYGSFQEFGSYTGNVPLALSDISDTTHTVYDNPLNLPLHSISTLFLTGTLASPESFLTTDNLPYHLAADSSLSVRFANISPGSNPMSVNIQGSADGSEVASLAYKSVTAFKNYSAKGNINSYTFEFHDATTGNLIASYTMNGINDGVVNTNQNRFRWKNFTIALYDIPGNQHVLLINNY</sequence>
<dbReference type="EMBL" id="CP042436">
    <property type="protein sequence ID" value="QEC62438.1"/>
    <property type="molecule type" value="Genomic_DNA"/>
</dbReference>
<dbReference type="AlphaFoldDB" id="A0A5B8UU72"/>
<reference evidence="2 3" key="1">
    <citation type="journal article" date="2017" name="Curr. Microbiol.">
        <title>Mucilaginibacter ginsenosidivorans sp. nov., Isolated from Soil of Ginseng Field.</title>
        <authorList>
            <person name="Kim M.M."/>
            <person name="Siddiqi M.Z."/>
            <person name="Im W.T."/>
        </authorList>
    </citation>
    <scope>NUCLEOTIDE SEQUENCE [LARGE SCALE GENOMIC DNA]</scope>
    <source>
        <strain evidence="2 3">Gsoil 3017</strain>
    </source>
</reference>
<feature type="signal peptide" evidence="1">
    <location>
        <begin position="1"/>
        <end position="21"/>
    </location>
</feature>